<dbReference type="GO" id="GO:0009252">
    <property type="term" value="P:peptidoglycan biosynthetic process"/>
    <property type="evidence" value="ECO:0007669"/>
    <property type="project" value="UniProtKB-KW"/>
</dbReference>
<evidence type="ECO:0000256" key="5">
    <source>
        <dbReference type="ARBA" id="ARBA00022960"/>
    </source>
</evidence>
<evidence type="ECO:0000256" key="2">
    <source>
        <dbReference type="ARBA" id="ARBA00022618"/>
    </source>
</evidence>
<gene>
    <name evidence="12" type="primary">murG_14</name>
    <name evidence="12" type="ORF">SDC9_35940</name>
</gene>
<keyword evidence="6" id="KW-0573">Peptidoglycan synthesis</keyword>
<reference evidence="12" key="1">
    <citation type="submission" date="2019-08" db="EMBL/GenBank/DDBJ databases">
        <authorList>
            <person name="Kucharzyk K."/>
            <person name="Murdoch R.W."/>
            <person name="Higgins S."/>
            <person name="Loffler F."/>
        </authorList>
    </citation>
    <scope>NUCLEOTIDE SEQUENCE</scope>
</reference>
<keyword evidence="1" id="KW-1003">Cell membrane</keyword>
<dbReference type="Gene3D" id="3.40.50.2000">
    <property type="entry name" value="Glycogen Phosphorylase B"/>
    <property type="match status" value="2"/>
</dbReference>
<dbReference type="InterPro" id="IPR004276">
    <property type="entry name" value="GlycoTrans_28_N"/>
</dbReference>
<evidence type="ECO:0000256" key="7">
    <source>
        <dbReference type="ARBA" id="ARBA00023136"/>
    </source>
</evidence>
<dbReference type="PANTHER" id="PTHR21015">
    <property type="entry name" value="UDP-N-ACETYLGLUCOSAMINE--N-ACETYLMURAMYL-(PENTAPEPTIDE) PYROPHOSPHORYL-UNDECAPRENOL N-ACETYLGLUCOSAMINE TRANSFERASE 1"/>
    <property type="match status" value="1"/>
</dbReference>
<dbReference type="CDD" id="cd03785">
    <property type="entry name" value="GT28_MurG"/>
    <property type="match status" value="1"/>
</dbReference>
<dbReference type="Pfam" id="PF03033">
    <property type="entry name" value="Glyco_transf_28"/>
    <property type="match status" value="1"/>
</dbReference>
<dbReference type="SUPFAM" id="SSF53756">
    <property type="entry name" value="UDP-Glycosyltransferase/glycogen phosphorylase"/>
    <property type="match status" value="1"/>
</dbReference>
<evidence type="ECO:0000259" key="10">
    <source>
        <dbReference type="Pfam" id="PF03033"/>
    </source>
</evidence>
<dbReference type="NCBIfam" id="TIGR01133">
    <property type="entry name" value="murG"/>
    <property type="match status" value="1"/>
</dbReference>
<dbReference type="InterPro" id="IPR006009">
    <property type="entry name" value="GlcNAc_MurG"/>
</dbReference>
<evidence type="ECO:0000313" key="12">
    <source>
        <dbReference type="EMBL" id="MPL89898.1"/>
    </source>
</evidence>
<organism evidence="12">
    <name type="scientific">bioreactor metagenome</name>
    <dbReference type="NCBI Taxonomy" id="1076179"/>
    <lineage>
        <taxon>unclassified sequences</taxon>
        <taxon>metagenomes</taxon>
        <taxon>ecological metagenomes</taxon>
    </lineage>
</organism>
<dbReference type="GO" id="GO:0050511">
    <property type="term" value="F:undecaprenyldiphospho-muramoylpentapeptide beta-N-acetylglucosaminyltransferase activity"/>
    <property type="evidence" value="ECO:0007669"/>
    <property type="project" value="InterPro"/>
</dbReference>
<proteinExistence type="inferred from homology"/>
<accession>A0A644VEZ8</accession>
<sequence length="377" mass="41006">MKIVLSGGGTGGHIYPAITIANHLQMLRPDAEIIFVGTKSGLESTIVPRYGYTLQYISVAGFQRTLGLSTITSFIKLLFGMKEAYSLVKKIKPDLVIGTGGYVCGPVLIWAALLGIPTCIQEQNAMPGVTNKILSRFVNKIFLGYKEGAKYFPGKALKVFTGNPVRKEILVDKREQALQEFDLDPRKKTLLVFGGSRGARTINRAMAYIEKKFAGRDDIQVLHATGENEYDGYIAQLDKNIVEAENIKILPYIHEMPLALAAADIAISRAGAIGLAEIMVKGIPAILIPYPYATANHQEFNARALETAGAAVVILDKDLTGEKLQGEVEKMLVHSEKLESMRTAALKVSRPNAAIDIAKQALDLVKNERGTASAGEY</sequence>
<evidence type="ECO:0000256" key="9">
    <source>
        <dbReference type="ARBA" id="ARBA00023316"/>
    </source>
</evidence>
<dbReference type="GO" id="GO:0051301">
    <property type="term" value="P:cell division"/>
    <property type="evidence" value="ECO:0007669"/>
    <property type="project" value="UniProtKB-KW"/>
</dbReference>
<dbReference type="AlphaFoldDB" id="A0A644VEZ8"/>
<evidence type="ECO:0000256" key="3">
    <source>
        <dbReference type="ARBA" id="ARBA00022676"/>
    </source>
</evidence>
<dbReference type="InterPro" id="IPR007235">
    <property type="entry name" value="Glyco_trans_28_C"/>
</dbReference>
<dbReference type="EMBL" id="VSSQ01000290">
    <property type="protein sequence ID" value="MPL89898.1"/>
    <property type="molecule type" value="Genomic_DNA"/>
</dbReference>
<evidence type="ECO:0000259" key="11">
    <source>
        <dbReference type="Pfam" id="PF04101"/>
    </source>
</evidence>
<keyword evidence="4 12" id="KW-0808">Transferase</keyword>
<keyword evidence="5" id="KW-0133">Cell shape</keyword>
<comment type="caution">
    <text evidence="12">The sequence shown here is derived from an EMBL/GenBank/DDBJ whole genome shotgun (WGS) entry which is preliminary data.</text>
</comment>
<dbReference type="PANTHER" id="PTHR21015:SF22">
    <property type="entry name" value="GLYCOSYLTRANSFERASE"/>
    <property type="match status" value="1"/>
</dbReference>
<keyword evidence="9" id="KW-0961">Cell wall biogenesis/degradation</keyword>
<dbReference type="GO" id="GO:0071555">
    <property type="term" value="P:cell wall organization"/>
    <property type="evidence" value="ECO:0007669"/>
    <property type="project" value="UniProtKB-KW"/>
</dbReference>
<feature type="domain" description="Glycosyl transferase family 28 C-terminal" evidence="11">
    <location>
        <begin position="189"/>
        <end position="350"/>
    </location>
</feature>
<dbReference type="EC" id="2.4.1.227" evidence="12"/>
<protein>
    <submittedName>
        <fullName evidence="12">UDP-N-acetylglucosamine--N-acetylmuramyl-(Pentapeptide) pyrophosphoryl-undecaprenol N-acetylglucosamine transferase</fullName>
        <ecNumber evidence="12">2.4.1.227</ecNumber>
    </submittedName>
</protein>
<dbReference type="GO" id="GO:0008360">
    <property type="term" value="P:regulation of cell shape"/>
    <property type="evidence" value="ECO:0007669"/>
    <property type="project" value="UniProtKB-KW"/>
</dbReference>
<evidence type="ECO:0000256" key="4">
    <source>
        <dbReference type="ARBA" id="ARBA00022679"/>
    </source>
</evidence>
<dbReference type="Pfam" id="PF04101">
    <property type="entry name" value="Glyco_tran_28_C"/>
    <property type="match status" value="1"/>
</dbReference>
<keyword evidence="8" id="KW-0131">Cell cycle</keyword>
<feature type="domain" description="Glycosyltransferase family 28 N-terminal" evidence="10">
    <location>
        <begin position="3"/>
        <end position="142"/>
    </location>
</feature>
<evidence type="ECO:0000256" key="8">
    <source>
        <dbReference type="ARBA" id="ARBA00023306"/>
    </source>
</evidence>
<keyword evidence="7" id="KW-0472">Membrane</keyword>
<keyword evidence="3 12" id="KW-0328">Glycosyltransferase</keyword>
<keyword evidence="2" id="KW-0132">Cell division</keyword>
<dbReference type="GO" id="GO:0005975">
    <property type="term" value="P:carbohydrate metabolic process"/>
    <property type="evidence" value="ECO:0007669"/>
    <property type="project" value="InterPro"/>
</dbReference>
<evidence type="ECO:0000256" key="1">
    <source>
        <dbReference type="ARBA" id="ARBA00022475"/>
    </source>
</evidence>
<evidence type="ECO:0000256" key="6">
    <source>
        <dbReference type="ARBA" id="ARBA00022984"/>
    </source>
</evidence>
<dbReference type="HAMAP" id="MF_00033">
    <property type="entry name" value="MurG"/>
    <property type="match status" value="1"/>
</dbReference>
<name>A0A644VEZ8_9ZZZZ</name>